<dbReference type="EMBL" id="JBBPBM010000208">
    <property type="protein sequence ID" value="KAK8500739.1"/>
    <property type="molecule type" value="Genomic_DNA"/>
</dbReference>
<dbReference type="Proteomes" id="UP001472677">
    <property type="component" value="Unassembled WGS sequence"/>
</dbReference>
<evidence type="ECO:0000313" key="2">
    <source>
        <dbReference type="Proteomes" id="UP001472677"/>
    </source>
</evidence>
<organism evidence="1 2">
    <name type="scientific">Hibiscus sabdariffa</name>
    <name type="common">roselle</name>
    <dbReference type="NCBI Taxonomy" id="183260"/>
    <lineage>
        <taxon>Eukaryota</taxon>
        <taxon>Viridiplantae</taxon>
        <taxon>Streptophyta</taxon>
        <taxon>Embryophyta</taxon>
        <taxon>Tracheophyta</taxon>
        <taxon>Spermatophyta</taxon>
        <taxon>Magnoliopsida</taxon>
        <taxon>eudicotyledons</taxon>
        <taxon>Gunneridae</taxon>
        <taxon>Pentapetalae</taxon>
        <taxon>rosids</taxon>
        <taxon>malvids</taxon>
        <taxon>Malvales</taxon>
        <taxon>Malvaceae</taxon>
        <taxon>Malvoideae</taxon>
        <taxon>Hibiscus</taxon>
    </lineage>
</organism>
<sequence length="180" mass="20766">MYNQWPMGFHASSLARQLDHPTSRTRVFITAAEKFDWKCVTSGFSVLSTDVSHRGSYNGGGAVVQDSEGNLVGFKFIPLGLNLTELEAGKEGLHYLLNGPFKDVAIIRFDCDRTYRYFEKMDLEDFSAKDKDYVIKTKSSFKECRFIRIRSKDNFLADKVARETRLRAEPRHLSNHRRRC</sequence>
<comment type="caution">
    <text evidence="1">The sequence shown here is derived from an EMBL/GenBank/DDBJ whole genome shotgun (WGS) entry which is preliminary data.</text>
</comment>
<name>A0ABR2B1Y0_9ROSI</name>
<evidence type="ECO:0000313" key="1">
    <source>
        <dbReference type="EMBL" id="KAK8500739.1"/>
    </source>
</evidence>
<accession>A0ABR2B1Y0</accession>
<keyword evidence="2" id="KW-1185">Reference proteome</keyword>
<protein>
    <recommendedName>
        <fullName evidence="3">RNase H type-1 domain-containing protein</fullName>
    </recommendedName>
</protein>
<evidence type="ECO:0008006" key="3">
    <source>
        <dbReference type="Google" id="ProtNLM"/>
    </source>
</evidence>
<proteinExistence type="predicted"/>
<reference evidence="1 2" key="1">
    <citation type="journal article" date="2024" name="G3 (Bethesda)">
        <title>Genome assembly of Hibiscus sabdariffa L. provides insights into metabolisms of medicinal natural products.</title>
        <authorList>
            <person name="Kim T."/>
        </authorList>
    </citation>
    <scope>NUCLEOTIDE SEQUENCE [LARGE SCALE GENOMIC DNA]</scope>
    <source>
        <strain evidence="1">TK-2024</strain>
        <tissue evidence="1">Old leaves</tissue>
    </source>
</reference>
<gene>
    <name evidence="1" type="ORF">V6N12_031399</name>
</gene>